<dbReference type="Proteomes" id="UP000198697">
    <property type="component" value="Unassembled WGS sequence"/>
</dbReference>
<evidence type="ECO:0000256" key="1">
    <source>
        <dbReference type="ARBA" id="ARBA00009129"/>
    </source>
</evidence>
<organism evidence="3 4">
    <name type="scientific">Hymenobacter actinosclerus</name>
    <dbReference type="NCBI Taxonomy" id="82805"/>
    <lineage>
        <taxon>Bacteria</taxon>
        <taxon>Pseudomonadati</taxon>
        <taxon>Bacteroidota</taxon>
        <taxon>Cytophagia</taxon>
        <taxon>Cytophagales</taxon>
        <taxon>Hymenobacteraceae</taxon>
        <taxon>Hymenobacter</taxon>
    </lineage>
</organism>
<feature type="domain" description="CsbD-like" evidence="2">
    <location>
        <begin position="40"/>
        <end position="90"/>
    </location>
</feature>
<dbReference type="STRING" id="82805.SAMN04487998_3548"/>
<dbReference type="InterPro" id="IPR036629">
    <property type="entry name" value="YjbJ_sf"/>
</dbReference>
<dbReference type="Gene3D" id="1.10.1470.10">
    <property type="entry name" value="YjbJ"/>
    <property type="match status" value="1"/>
</dbReference>
<accession>A0A1I0IZK4</accession>
<sequence>MAGAVAQPYGAKARKGGIFHPNPTIMDVNNNGINDNTELRARGNWNEIKGQAKQKWGNLTDDDMDYEEGKQDEWFGNLQQKTGETMDDIKNWFQRTF</sequence>
<protein>
    <submittedName>
        <fullName evidence="3">Uncharacterized conserved protein YjbJ, UPF0337 family</fullName>
    </submittedName>
</protein>
<dbReference type="SUPFAM" id="SSF69047">
    <property type="entry name" value="Hypothetical protein YjbJ"/>
    <property type="match status" value="1"/>
</dbReference>
<reference evidence="4" key="1">
    <citation type="submission" date="2016-10" db="EMBL/GenBank/DDBJ databases">
        <authorList>
            <person name="Varghese N."/>
            <person name="Submissions S."/>
        </authorList>
    </citation>
    <scope>NUCLEOTIDE SEQUENCE [LARGE SCALE GENOMIC DNA]</scope>
    <source>
        <strain evidence="4">DSM 15310</strain>
    </source>
</reference>
<dbReference type="EMBL" id="FOHS01000006">
    <property type="protein sequence ID" value="SEU02619.1"/>
    <property type="molecule type" value="Genomic_DNA"/>
</dbReference>
<evidence type="ECO:0000313" key="4">
    <source>
        <dbReference type="Proteomes" id="UP000198697"/>
    </source>
</evidence>
<evidence type="ECO:0000259" key="2">
    <source>
        <dbReference type="Pfam" id="PF05532"/>
    </source>
</evidence>
<dbReference type="InterPro" id="IPR008462">
    <property type="entry name" value="CsbD"/>
</dbReference>
<keyword evidence="4" id="KW-1185">Reference proteome</keyword>
<proteinExistence type="inferred from homology"/>
<gene>
    <name evidence="3" type="ORF">SAMN04487998_3548</name>
</gene>
<dbReference type="AlphaFoldDB" id="A0A1I0IZK4"/>
<dbReference type="Pfam" id="PF05532">
    <property type="entry name" value="CsbD"/>
    <property type="match status" value="1"/>
</dbReference>
<evidence type="ECO:0000313" key="3">
    <source>
        <dbReference type="EMBL" id="SEU02619.1"/>
    </source>
</evidence>
<comment type="similarity">
    <text evidence="1">Belongs to the UPF0337 (CsbD) family.</text>
</comment>
<name>A0A1I0IZK4_9BACT</name>